<dbReference type="GO" id="GO:0003700">
    <property type="term" value="F:DNA-binding transcription factor activity"/>
    <property type="evidence" value="ECO:0007669"/>
    <property type="project" value="InterPro"/>
</dbReference>
<sequence length="168" mass="19367">MKNVKKNLRQELHRYRNHRLNQSAFTALAKTAPQLTDSQRQAMTKLSVNELHVLTALDQPEEQRGADLVSQLDLTQGAISKLVTRLTKQKLLEKYHQPDNRRDTYLRLTPFGKEVAAAHAHYHQVQDVATKKYMNQFSKEELATVTRFLQGLNDLNDSWNDVNQKGSE</sequence>
<dbReference type="Proteomes" id="UP000051645">
    <property type="component" value="Unassembled WGS sequence"/>
</dbReference>
<evidence type="ECO:0000313" key="5">
    <source>
        <dbReference type="EMBL" id="KRN28396.1"/>
    </source>
</evidence>
<dbReference type="OrthoDB" id="2323884at2"/>
<protein>
    <recommendedName>
        <fullName evidence="4">HTH marR-type domain-containing protein</fullName>
    </recommendedName>
</protein>
<evidence type="ECO:0000256" key="2">
    <source>
        <dbReference type="ARBA" id="ARBA00023125"/>
    </source>
</evidence>
<keyword evidence="1" id="KW-0805">Transcription regulation</keyword>
<evidence type="ECO:0000256" key="1">
    <source>
        <dbReference type="ARBA" id="ARBA00023015"/>
    </source>
</evidence>
<comment type="caution">
    <text evidence="6">The sequence shown here is derived from an EMBL/GenBank/DDBJ whole genome shotgun (WGS) entry which is preliminary data.</text>
</comment>
<keyword evidence="7" id="KW-1185">Reference proteome</keyword>
<dbReference type="Proteomes" id="UP000051751">
    <property type="component" value="Unassembled WGS sequence"/>
</dbReference>
<dbReference type="Gene3D" id="1.10.10.10">
    <property type="entry name" value="Winged helix-like DNA-binding domain superfamily/Winged helix DNA-binding domain"/>
    <property type="match status" value="1"/>
</dbReference>
<dbReference type="EMBL" id="JQAZ01000003">
    <property type="protein sequence ID" value="KRN31897.1"/>
    <property type="molecule type" value="Genomic_DNA"/>
</dbReference>
<dbReference type="SUPFAM" id="SSF46785">
    <property type="entry name" value="Winged helix' DNA-binding domain"/>
    <property type="match status" value="1"/>
</dbReference>
<dbReference type="SMART" id="SM00347">
    <property type="entry name" value="HTH_MARR"/>
    <property type="match status" value="1"/>
</dbReference>
<evidence type="ECO:0000313" key="8">
    <source>
        <dbReference type="Proteomes" id="UP000051751"/>
    </source>
</evidence>
<evidence type="ECO:0000313" key="7">
    <source>
        <dbReference type="Proteomes" id="UP000051645"/>
    </source>
</evidence>
<dbReference type="EMBL" id="JQAT01000003">
    <property type="protein sequence ID" value="KRN28396.1"/>
    <property type="molecule type" value="Genomic_DNA"/>
</dbReference>
<accession>A0A0R2FTZ9</accession>
<dbReference type="InterPro" id="IPR052067">
    <property type="entry name" value="Metal_resp_HTH_trans_reg"/>
</dbReference>
<keyword evidence="2" id="KW-0238">DNA-binding</keyword>
<gene>
    <name evidence="5" type="ORF">IV38_GL001396</name>
    <name evidence="6" type="ORF">IV40_GL001183</name>
</gene>
<evidence type="ECO:0000256" key="3">
    <source>
        <dbReference type="ARBA" id="ARBA00023163"/>
    </source>
</evidence>
<dbReference type="InterPro" id="IPR000835">
    <property type="entry name" value="HTH_MarR-typ"/>
</dbReference>
<name>A0A0R2FTZ9_9LACO</name>
<dbReference type="GO" id="GO:0003677">
    <property type="term" value="F:DNA binding"/>
    <property type="evidence" value="ECO:0007669"/>
    <property type="project" value="UniProtKB-KW"/>
</dbReference>
<dbReference type="PROSITE" id="PS50995">
    <property type="entry name" value="HTH_MARR_2"/>
    <property type="match status" value="1"/>
</dbReference>
<evidence type="ECO:0000259" key="4">
    <source>
        <dbReference type="PROSITE" id="PS50995"/>
    </source>
</evidence>
<dbReference type="PANTHER" id="PTHR35790">
    <property type="entry name" value="HTH-TYPE TRANSCRIPTIONAL REGULATOR PCHR"/>
    <property type="match status" value="1"/>
</dbReference>
<dbReference type="PATRIC" id="fig|81857.3.peg.1406"/>
<evidence type="ECO:0000313" key="6">
    <source>
        <dbReference type="EMBL" id="KRN31897.1"/>
    </source>
</evidence>
<feature type="domain" description="HTH marR-type" evidence="4">
    <location>
        <begin position="1"/>
        <end position="154"/>
    </location>
</feature>
<organism evidence="6 7">
    <name type="scientific">Lactobacillus selangorensis</name>
    <dbReference type="NCBI Taxonomy" id="81857"/>
    <lineage>
        <taxon>Bacteria</taxon>
        <taxon>Bacillati</taxon>
        <taxon>Bacillota</taxon>
        <taxon>Bacilli</taxon>
        <taxon>Lactobacillales</taxon>
        <taxon>Lactobacillaceae</taxon>
        <taxon>Lactobacillus</taxon>
    </lineage>
</organism>
<dbReference type="InterPro" id="IPR036388">
    <property type="entry name" value="WH-like_DNA-bd_sf"/>
</dbReference>
<reference evidence="7 8" key="1">
    <citation type="journal article" date="2015" name="Genome Announc.">
        <title>Expanding the biotechnology potential of lactobacilli through comparative genomics of 213 strains and associated genera.</title>
        <authorList>
            <person name="Sun Z."/>
            <person name="Harris H.M."/>
            <person name="McCann A."/>
            <person name="Guo C."/>
            <person name="Argimon S."/>
            <person name="Zhang W."/>
            <person name="Yang X."/>
            <person name="Jeffery I.B."/>
            <person name="Cooney J.C."/>
            <person name="Kagawa T.F."/>
            <person name="Liu W."/>
            <person name="Song Y."/>
            <person name="Salvetti E."/>
            <person name="Wrobel A."/>
            <person name="Rasinkangas P."/>
            <person name="Parkhill J."/>
            <person name="Rea M.C."/>
            <person name="O'Sullivan O."/>
            <person name="Ritari J."/>
            <person name="Douillard F.P."/>
            <person name="Paul Ross R."/>
            <person name="Yang R."/>
            <person name="Briner A.E."/>
            <person name="Felis G.E."/>
            <person name="de Vos W.M."/>
            <person name="Barrangou R."/>
            <person name="Klaenhammer T.R."/>
            <person name="Caufield P.W."/>
            <person name="Cui Y."/>
            <person name="Zhang H."/>
            <person name="O'Toole P.W."/>
        </authorList>
    </citation>
    <scope>NUCLEOTIDE SEQUENCE [LARGE SCALE GENOMIC DNA]</scope>
    <source>
        <strain evidence="5 8">ATCC BAA-66</strain>
        <strain evidence="6 7">DSM 13344</strain>
    </source>
</reference>
<dbReference type="PANTHER" id="PTHR35790:SF4">
    <property type="entry name" value="HTH-TYPE TRANSCRIPTIONAL REGULATOR PCHR"/>
    <property type="match status" value="1"/>
</dbReference>
<dbReference type="RefSeq" id="WP_057769357.1">
    <property type="nucleotide sequence ID" value="NZ_JQAT01000003.1"/>
</dbReference>
<dbReference type="InterPro" id="IPR036390">
    <property type="entry name" value="WH_DNA-bd_sf"/>
</dbReference>
<dbReference type="Pfam" id="PF13463">
    <property type="entry name" value="HTH_27"/>
    <property type="match status" value="1"/>
</dbReference>
<keyword evidence="3" id="KW-0804">Transcription</keyword>
<dbReference type="AlphaFoldDB" id="A0A0R2FTZ9"/>
<dbReference type="STRING" id="81857.IV38_GL001396"/>
<proteinExistence type="predicted"/>